<dbReference type="GO" id="GO:0046872">
    <property type="term" value="F:metal ion binding"/>
    <property type="evidence" value="ECO:0007669"/>
    <property type="project" value="UniProtKB-KW"/>
</dbReference>
<evidence type="ECO:0000256" key="2">
    <source>
        <dbReference type="SAM" id="SignalP"/>
    </source>
</evidence>
<dbReference type="GO" id="GO:0047777">
    <property type="term" value="F:(S)-citramalyl-CoA lyase activity"/>
    <property type="evidence" value="ECO:0007669"/>
    <property type="project" value="TreeGrafter"/>
</dbReference>
<evidence type="ECO:0000313" key="6">
    <source>
        <dbReference type="WBParaSite" id="GPUH_0001658201-mRNA-1"/>
    </source>
</evidence>
<dbReference type="OrthoDB" id="1773at2759"/>
<keyword evidence="1" id="KW-0479">Metal-binding</keyword>
<dbReference type="InterPro" id="IPR015813">
    <property type="entry name" value="Pyrv/PenolPyrv_kinase-like_dom"/>
</dbReference>
<organism evidence="6">
    <name type="scientific">Gongylonema pulchrum</name>
    <dbReference type="NCBI Taxonomy" id="637853"/>
    <lineage>
        <taxon>Eukaryota</taxon>
        <taxon>Metazoa</taxon>
        <taxon>Ecdysozoa</taxon>
        <taxon>Nematoda</taxon>
        <taxon>Chromadorea</taxon>
        <taxon>Rhabditida</taxon>
        <taxon>Spirurina</taxon>
        <taxon>Spiruromorpha</taxon>
        <taxon>Spiruroidea</taxon>
        <taxon>Gongylonematidae</taxon>
        <taxon>Gongylonema</taxon>
    </lineage>
</organism>
<feature type="signal peptide" evidence="2">
    <location>
        <begin position="1"/>
        <end position="17"/>
    </location>
</feature>
<dbReference type="Gene3D" id="3.20.20.60">
    <property type="entry name" value="Phosphoenolpyruvate-binding domains"/>
    <property type="match status" value="1"/>
</dbReference>
<keyword evidence="5" id="KW-1185">Reference proteome</keyword>
<dbReference type="InterPro" id="IPR005000">
    <property type="entry name" value="Aldolase/citrate-lyase_domain"/>
</dbReference>
<name>A0A183E6G9_9BILA</name>
<dbReference type="EMBL" id="UYRT01083920">
    <property type="protein sequence ID" value="VDN28122.1"/>
    <property type="molecule type" value="Genomic_DNA"/>
</dbReference>
<dbReference type="PANTHER" id="PTHR11105">
    <property type="entry name" value="CITRATE LYASE SUBUNIT BETA-RELATED"/>
    <property type="match status" value="1"/>
</dbReference>
<protein>
    <submittedName>
        <fullName evidence="6">HpcH_HpaI domain-containing protein</fullName>
    </submittedName>
</protein>
<feature type="domain" description="HpcH/HpaI aldolase/citrate lyase" evidence="3">
    <location>
        <begin position="64"/>
        <end position="185"/>
    </location>
</feature>
<evidence type="ECO:0000313" key="4">
    <source>
        <dbReference type="EMBL" id="VDN28122.1"/>
    </source>
</evidence>
<reference evidence="6" key="1">
    <citation type="submission" date="2016-06" db="UniProtKB">
        <authorList>
            <consortium name="WormBaseParasite"/>
        </authorList>
    </citation>
    <scope>IDENTIFICATION</scope>
</reference>
<accession>A0A183E6G9</accession>
<evidence type="ECO:0000259" key="3">
    <source>
        <dbReference type="Pfam" id="PF03328"/>
    </source>
</evidence>
<dbReference type="PANTHER" id="PTHR11105:SF0">
    <property type="entry name" value="CITRAMALYL-COA LYASE, MITOCHONDRIAL"/>
    <property type="match status" value="1"/>
</dbReference>
<dbReference type="SUPFAM" id="SSF51621">
    <property type="entry name" value="Phosphoenolpyruvate/pyruvate domain"/>
    <property type="match status" value="1"/>
</dbReference>
<dbReference type="InterPro" id="IPR040442">
    <property type="entry name" value="Pyrv_kinase-like_dom_sf"/>
</dbReference>
<keyword evidence="2" id="KW-0732">Signal</keyword>
<dbReference type="GO" id="GO:0106064">
    <property type="term" value="P:regulation of cobalamin metabolic process"/>
    <property type="evidence" value="ECO:0007669"/>
    <property type="project" value="TreeGrafter"/>
</dbReference>
<dbReference type="Pfam" id="PF03328">
    <property type="entry name" value="HpcH_HpaI"/>
    <property type="match status" value="1"/>
</dbReference>
<gene>
    <name evidence="4" type="ORF">GPUH_LOCUS16560</name>
</gene>
<dbReference type="InterPro" id="IPR040186">
    <property type="entry name" value="Citramalyl-CoA_lyase"/>
</dbReference>
<dbReference type="WBParaSite" id="GPUH_0001658201-mRNA-1">
    <property type="protein sequence ID" value="GPUH_0001658201-mRNA-1"/>
    <property type="gene ID" value="GPUH_0001658201"/>
</dbReference>
<dbReference type="AlphaFoldDB" id="A0A183E6G9"/>
<evidence type="ECO:0000256" key="1">
    <source>
        <dbReference type="ARBA" id="ARBA00022723"/>
    </source>
</evidence>
<evidence type="ECO:0000313" key="5">
    <source>
        <dbReference type="Proteomes" id="UP000271098"/>
    </source>
</evidence>
<dbReference type="Proteomes" id="UP000271098">
    <property type="component" value="Unassembled WGS sequence"/>
</dbReference>
<proteinExistence type="predicted"/>
<reference evidence="4 5" key="2">
    <citation type="submission" date="2018-11" db="EMBL/GenBank/DDBJ databases">
        <authorList>
            <consortium name="Pathogen Informatics"/>
        </authorList>
    </citation>
    <scope>NUCLEOTIDE SEQUENCE [LARGE SCALE GENOMIC DNA]</scope>
</reference>
<sequence length="221" mass="23740">MLSCFALRSFIASLAQSQGTVLTHGRRAALALYQRSVLVQGQRAAGGGPGAGDGDSSRSYIPRRALLYVPASSSRMLSKVAQIKADCVVLELEDGVALSAKAEARRNVREYLDALLEKGPHQCYELGVRINSVASGLLCDDIGEVAGAKHLPDAFMVPKVDSVDDLAVIYGAFRAAYGDERIKNSVNCSSDSQPNDHELWLLCIGDSIPRIDSQVLNKSYL</sequence>
<feature type="chain" id="PRO_5043139033" evidence="2">
    <location>
        <begin position="18"/>
        <end position="221"/>
    </location>
</feature>